<gene>
    <name evidence="2" type="ORF">KDM89_00505</name>
</gene>
<protein>
    <submittedName>
        <fullName evidence="2">Lysophospholipase</fullName>
    </submittedName>
</protein>
<dbReference type="PANTHER" id="PTHR11614">
    <property type="entry name" value="PHOSPHOLIPASE-RELATED"/>
    <property type="match status" value="1"/>
</dbReference>
<dbReference type="Pfam" id="PF12146">
    <property type="entry name" value="Hydrolase_4"/>
    <property type="match status" value="1"/>
</dbReference>
<accession>A0A941DKS2</accession>
<reference evidence="2" key="1">
    <citation type="submission" date="2021-04" db="EMBL/GenBank/DDBJ databases">
        <title>novel species isolated from subtropical streams in China.</title>
        <authorList>
            <person name="Lu H."/>
        </authorList>
    </citation>
    <scope>NUCLEOTIDE SEQUENCE</scope>
    <source>
        <strain evidence="2">LFS511W</strain>
    </source>
</reference>
<dbReference type="AlphaFoldDB" id="A0A941DKS2"/>
<dbReference type="SUPFAM" id="SSF53474">
    <property type="entry name" value="alpha/beta-Hydrolases"/>
    <property type="match status" value="1"/>
</dbReference>
<dbReference type="Proteomes" id="UP000680067">
    <property type="component" value="Unassembled WGS sequence"/>
</dbReference>
<dbReference type="EMBL" id="JAGSPN010000001">
    <property type="protein sequence ID" value="MBR7780606.1"/>
    <property type="molecule type" value="Genomic_DNA"/>
</dbReference>
<evidence type="ECO:0000259" key="1">
    <source>
        <dbReference type="Pfam" id="PF12146"/>
    </source>
</evidence>
<dbReference type="InterPro" id="IPR029058">
    <property type="entry name" value="AB_hydrolase_fold"/>
</dbReference>
<feature type="domain" description="Serine aminopeptidase S33" evidence="1">
    <location>
        <begin position="35"/>
        <end position="263"/>
    </location>
</feature>
<organism evidence="2 3">
    <name type="scientific">Undibacterium luofuense</name>
    <dbReference type="NCBI Taxonomy" id="2828733"/>
    <lineage>
        <taxon>Bacteria</taxon>
        <taxon>Pseudomonadati</taxon>
        <taxon>Pseudomonadota</taxon>
        <taxon>Betaproteobacteria</taxon>
        <taxon>Burkholderiales</taxon>
        <taxon>Oxalobacteraceae</taxon>
        <taxon>Undibacterium</taxon>
    </lineage>
</organism>
<dbReference type="Gene3D" id="3.40.50.1820">
    <property type="entry name" value="alpha/beta hydrolase"/>
    <property type="match status" value="1"/>
</dbReference>
<evidence type="ECO:0000313" key="3">
    <source>
        <dbReference type="Proteomes" id="UP000680067"/>
    </source>
</evidence>
<keyword evidence="3" id="KW-1185">Reference proteome</keyword>
<dbReference type="RefSeq" id="WP_212686006.1">
    <property type="nucleotide sequence ID" value="NZ_JAGSPN010000001.1"/>
</dbReference>
<comment type="caution">
    <text evidence="2">The sequence shown here is derived from an EMBL/GenBank/DDBJ whole genome shotgun (WGS) entry which is preliminary data.</text>
</comment>
<sequence length="291" mass="31801">MQPAAAIQHQYLCADSVPLHVTDYPGPYSGDSNDRGIVLLHGIGEHSGRYLTVIRFFRELGYSVRCFDHRGHGKSGGQRGDTPSDSQMLEDAAGIIREFAQQLPSPPMLFGHSMGGLLTCRLLAEPELPVSGAILSAPALALYMPFWGQPVLRLLLKLAPGLGLPNGLSLPHLCHDPEVIRAYQRDPLVHDKISARLLSSMLVAIRDCHQQASSLRVPVLMMIAGADKLVDPAGSKAFAAAAPQELISVCRYPEAFHEILNEPLPNPAWADIRHWLTRQSSQVFSSLQQRA</sequence>
<name>A0A941DKS2_9BURK</name>
<dbReference type="InterPro" id="IPR022742">
    <property type="entry name" value="Hydrolase_4"/>
</dbReference>
<dbReference type="InterPro" id="IPR051044">
    <property type="entry name" value="MAG_DAG_Lipase"/>
</dbReference>
<evidence type="ECO:0000313" key="2">
    <source>
        <dbReference type="EMBL" id="MBR7780606.1"/>
    </source>
</evidence>
<proteinExistence type="predicted"/>